<organism evidence="3 4">
    <name type="scientific">Desulfofundulus thermobenzoicus</name>
    <dbReference type="NCBI Taxonomy" id="29376"/>
    <lineage>
        <taxon>Bacteria</taxon>
        <taxon>Bacillati</taxon>
        <taxon>Bacillota</taxon>
        <taxon>Clostridia</taxon>
        <taxon>Eubacteriales</taxon>
        <taxon>Peptococcaceae</taxon>
        <taxon>Desulfofundulus</taxon>
    </lineage>
</organism>
<accession>A0A6N7ISN9</accession>
<dbReference type="EMBL" id="WHYR01000024">
    <property type="protein sequence ID" value="MQL52573.1"/>
    <property type="molecule type" value="Genomic_DNA"/>
</dbReference>
<dbReference type="InterPro" id="IPR001119">
    <property type="entry name" value="SLH_dom"/>
</dbReference>
<dbReference type="OrthoDB" id="2611444at2"/>
<feature type="domain" description="SLH" evidence="2">
    <location>
        <begin position="31"/>
        <end position="94"/>
    </location>
</feature>
<dbReference type="Pfam" id="PF00395">
    <property type="entry name" value="SLH"/>
    <property type="match status" value="2"/>
</dbReference>
<keyword evidence="1" id="KW-0677">Repeat</keyword>
<dbReference type="AlphaFoldDB" id="A0A6N7ISN9"/>
<dbReference type="RefSeq" id="WP_152946824.1">
    <property type="nucleotide sequence ID" value="NZ_WHYR01000024.1"/>
</dbReference>
<dbReference type="PROSITE" id="PS51272">
    <property type="entry name" value="SLH"/>
    <property type="match status" value="2"/>
</dbReference>
<reference evidence="3 4" key="1">
    <citation type="submission" date="2019-10" db="EMBL/GenBank/DDBJ databases">
        <title>Comparative genomics of sulfur disproportionating microorganisms.</title>
        <authorList>
            <person name="Ward L.M."/>
            <person name="Bertran E."/>
            <person name="Johnston D."/>
        </authorList>
    </citation>
    <scope>NUCLEOTIDE SEQUENCE [LARGE SCALE GENOMIC DNA]</scope>
    <source>
        <strain evidence="3 4">DSM 14055</strain>
    </source>
</reference>
<evidence type="ECO:0000313" key="4">
    <source>
        <dbReference type="Proteomes" id="UP000441717"/>
    </source>
</evidence>
<proteinExistence type="predicted"/>
<protein>
    <recommendedName>
        <fullName evidence="2">SLH domain-containing protein</fullName>
    </recommendedName>
</protein>
<feature type="domain" description="SLH" evidence="2">
    <location>
        <begin position="155"/>
        <end position="218"/>
    </location>
</feature>
<evidence type="ECO:0000259" key="2">
    <source>
        <dbReference type="PROSITE" id="PS51272"/>
    </source>
</evidence>
<evidence type="ECO:0000313" key="3">
    <source>
        <dbReference type="EMBL" id="MQL52573.1"/>
    </source>
</evidence>
<keyword evidence="4" id="KW-1185">Reference proteome</keyword>
<sequence length="660" mass="72909">MSGYRWRIICPGVIPTVLLLFILAFPGVVMGAAEPFNDIRGHWAEKSMLEMNAYDIVHGYPGGRFLPDNQVTMLEAVVMIINTLGLNEKAGRVDLSGLQFHPTVSWGKGHLALAAERGMLTRQGLPLIDSRRLASRVEVASMVCLALGLPPAPEYLTFNDTADIPQQYRGYVGAVVKNKIIMGMPGNMFLPGMPVTRAQMCTILNRLIDRKMVAPPSSMALVRGRITEINKDEQKVTLRNLVGEKSVYLPTDLAIYTSTGTVSPTSLDKGKRLKCIADSQGRVRYASLLDESPPVDSRVEGMVVAFDRGDGGYSLTLENGTGDRVTYPVEDDALLEKGGQELDARDVLKEDYVEAGLSEDGRVVSIEVFTPQRIAATVVKVADRELTLRSRGREVTYDVSKQVRVTRNYIREMNYDELRQGDRVEAVVMNRTVFQIDCLSGGGDADQMGMVSRVRDDAVYLYVGKEEKRYELDNGAEVIKNGRTVDPDRLNRGDYVHYELDREGRLIYIEVLDEKEGEFEGTLKYITYGGPPNITIVTGSGLEMDYDVAAGATILRDGDEINLSDVIPGSRARILLKDGRVDELEVLDDRNLTVEGRVAGVNRDKWRLTLDIGGRNFTFPVMAGVVITGGEGESPDLAHLEGYMVEAQIKDGKIEKISVQ</sequence>
<comment type="caution">
    <text evidence="3">The sequence shown here is derived from an EMBL/GenBank/DDBJ whole genome shotgun (WGS) entry which is preliminary data.</text>
</comment>
<name>A0A6N7ISN9_9FIRM</name>
<evidence type="ECO:0000256" key="1">
    <source>
        <dbReference type="ARBA" id="ARBA00022737"/>
    </source>
</evidence>
<gene>
    <name evidence="3" type="ORF">GFC01_09925</name>
</gene>
<dbReference type="Proteomes" id="UP000441717">
    <property type="component" value="Unassembled WGS sequence"/>
</dbReference>